<keyword evidence="2" id="KW-0106">Calcium</keyword>
<dbReference type="eggNOG" id="KOG0027">
    <property type="taxonomic scope" value="Eukaryota"/>
</dbReference>
<dbReference type="SMART" id="SM00054">
    <property type="entry name" value="EFh"/>
    <property type="match status" value="3"/>
</dbReference>
<dbReference type="InterPro" id="IPR050230">
    <property type="entry name" value="CALM/Myosin/TropC-like"/>
</dbReference>
<evidence type="ECO:0000256" key="1">
    <source>
        <dbReference type="ARBA" id="ARBA00022737"/>
    </source>
</evidence>
<evidence type="ECO:0000313" key="4">
    <source>
        <dbReference type="EMBL" id="EEB09568.1"/>
    </source>
</evidence>
<sequence>MSLSKEQIDEMNEAFNLYDIDNDGLIPTSHVGSVLRSLGVNITDIELTNFSQKHGDTINKQVFTDLMTEKLSQVESEDEFIKAFAVFDRDNTGMIETSRFAEYMTNLGEKLPTAEVQAMIQEADPNNTGSFNYREFVIKILSK</sequence>
<accession>B6K7R4</accession>
<dbReference type="PANTHER" id="PTHR23048:SF59">
    <property type="entry name" value="EF-HAND SUPERFAMILY PROTEIN"/>
    <property type="match status" value="1"/>
</dbReference>
<keyword evidence="1" id="KW-0677">Repeat</keyword>
<evidence type="ECO:0000313" key="5">
    <source>
        <dbReference type="JaponicusDB" id="SJAG_04781"/>
    </source>
</evidence>
<dbReference type="Proteomes" id="UP000001744">
    <property type="component" value="Unassembled WGS sequence"/>
</dbReference>
<dbReference type="GO" id="GO:0140659">
    <property type="term" value="F:cytoskeletal motor regulator activity"/>
    <property type="evidence" value="ECO:0000318"/>
    <property type="project" value="GO_Central"/>
</dbReference>
<evidence type="ECO:0000313" key="6">
    <source>
        <dbReference type="Proteomes" id="UP000001744"/>
    </source>
</evidence>
<dbReference type="PROSITE" id="PS50222">
    <property type="entry name" value="EF_HAND_2"/>
    <property type="match status" value="2"/>
</dbReference>
<dbReference type="InterPro" id="IPR002048">
    <property type="entry name" value="EF_hand_dom"/>
</dbReference>
<dbReference type="GO" id="GO:0005737">
    <property type="term" value="C:cytoplasm"/>
    <property type="evidence" value="ECO:0000318"/>
    <property type="project" value="GO_Central"/>
</dbReference>
<dbReference type="GO" id="GO:0016460">
    <property type="term" value="C:myosin II complex"/>
    <property type="evidence" value="ECO:0000318"/>
    <property type="project" value="GO_Central"/>
</dbReference>
<dbReference type="GO" id="GO:0000281">
    <property type="term" value="P:mitotic cytokinesis"/>
    <property type="evidence" value="ECO:0000318"/>
    <property type="project" value="GO_Central"/>
</dbReference>
<reference evidence="4 6" key="1">
    <citation type="journal article" date="2011" name="Science">
        <title>Comparative functional genomics of the fission yeasts.</title>
        <authorList>
            <person name="Rhind N."/>
            <person name="Chen Z."/>
            <person name="Yassour M."/>
            <person name="Thompson D.A."/>
            <person name="Haas B.J."/>
            <person name="Habib N."/>
            <person name="Wapinski I."/>
            <person name="Roy S."/>
            <person name="Lin M.F."/>
            <person name="Heiman D.I."/>
            <person name="Young S.K."/>
            <person name="Furuya K."/>
            <person name="Guo Y."/>
            <person name="Pidoux A."/>
            <person name="Chen H.M."/>
            <person name="Robbertse B."/>
            <person name="Goldberg J.M."/>
            <person name="Aoki K."/>
            <person name="Bayne E.H."/>
            <person name="Berlin A.M."/>
            <person name="Desjardins C.A."/>
            <person name="Dobbs E."/>
            <person name="Dukaj L."/>
            <person name="Fan L."/>
            <person name="FitzGerald M.G."/>
            <person name="French C."/>
            <person name="Gujja S."/>
            <person name="Hansen K."/>
            <person name="Keifenheim D."/>
            <person name="Levin J.Z."/>
            <person name="Mosher R.A."/>
            <person name="Mueller C.A."/>
            <person name="Pfiffner J."/>
            <person name="Priest M."/>
            <person name="Russ C."/>
            <person name="Smialowska A."/>
            <person name="Swoboda P."/>
            <person name="Sykes S.M."/>
            <person name="Vaughn M."/>
            <person name="Vengrova S."/>
            <person name="Yoder R."/>
            <person name="Zeng Q."/>
            <person name="Allshire R."/>
            <person name="Baulcombe D."/>
            <person name="Birren B.W."/>
            <person name="Brown W."/>
            <person name="Ekwall K."/>
            <person name="Kellis M."/>
            <person name="Leatherwood J."/>
            <person name="Levin H."/>
            <person name="Margalit H."/>
            <person name="Martienssen R."/>
            <person name="Nieduszynski C.A."/>
            <person name="Spatafora J.W."/>
            <person name="Friedman N."/>
            <person name="Dalgaard J.Z."/>
            <person name="Baumann P."/>
            <person name="Niki H."/>
            <person name="Regev A."/>
            <person name="Nusbaum C."/>
        </authorList>
    </citation>
    <scope>NUCLEOTIDE SEQUENCE [LARGE SCALE GENOMIC DNA]</scope>
    <source>
        <strain evidence="6">yFS275 / FY16936</strain>
    </source>
</reference>
<dbReference type="OMA" id="EFVQRIM"/>
<protein>
    <submittedName>
        <fullName evidence="4">Myosin I light chain Cam2</fullName>
    </submittedName>
</protein>
<dbReference type="VEuPathDB" id="FungiDB:SJAG_04781"/>
<dbReference type="CDD" id="cd00051">
    <property type="entry name" value="EFh"/>
    <property type="match status" value="1"/>
</dbReference>
<evidence type="ECO:0000259" key="3">
    <source>
        <dbReference type="PROSITE" id="PS50222"/>
    </source>
</evidence>
<dbReference type="SUPFAM" id="SSF47473">
    <property type="entry name" value="EF-hand"/>
    <property type="match status" value="1"/>
</dbReference>
<dbReference type="STRING" id="402676.B6K7R4"/>
<dbReference type="GO" id="GO:0031032">
    <property type="term" value="P:actomyosin structure organization"/>
    <property type="evidence" value="ECO:0000318"/>
    <property type="project" value="GO_Central"/>
</dbReference>
<proteinExistence type="predicted"/>
<keyword evidence="6" id="KW-1185">Reference proteome</keyword>
<gene>
    <name evidence="5" type="primary">cam2</name>
    <name evidence="4" type="ORF">SJAG_04781</name>
</gene>
<dbReference type="FunFam" id="1.10.238.10:FF:000003">
    <property type="entry name" value="Calmodulin A"/>
    <property type="match status" value="1"/>
</dbReference>
<evidence type="ECO:0000256" key="2">
    <source>
        <dbReference type="ARBA" id="ARBA00022837"/>
    </source>
</evidence>
<feature type="domain" description="EF-hand" evidence="3">
    <location>
        <begin position="6"/>
        <end position="41"/>
    </location>
</feature>
<feature type="domain" description="EF-hand" evidence="3">
    <location>
        <begin position="75"/>
        <end position="110"/>
    </location>
</feature>
<dbReference type="InterPro" id="IPR011992">
    <property type="entry name" value="EF-hand-dom_pair"/>
</dbReference>
<dbReference type="GO" id="GO:0032036">
    <property type="term" value="F:myosin heavy chain binding"/>
    <property type="evidence" value="ECO:0000318"/>
    <property type="project" value="GO_Central"/>
</dbReference>
<dbReference type="GO" id="GO:0005509">
    <property type="term" value="F:calcium ion binding"/>
    <property type="evidence" value="ECO:0007669"/>
    <property type="project" value="InterPro"/>
</dbReference>
<dbReference type="PANTHER" id="PTHR23048">
    <property type="entry name" value="MYOSIN LIGHT CHAIN 1, 3"/>
    <property type="match status" value="1"/>
</dbReference>
<dbReference type="EMBL" id="KE651168">
    <property type="protein sequence ID" value="EEB09568.1"/>
    <property type="molecule type" value="Genomic_DNA"/>
</dbReference>
<dbReference type="Gene3D" id="1.10.238.10">
    <property type="entry name" value="EF-hand"/>
    <property type="match status" value="2"/>
</dbReference>
<dbReference type="Pfam" id="PF13405">
    <property type="entry name" value="EF-hand_6"/>
    <property type="match status" value="1"/>
</dbReference>
<dbReference type="OrthoDB" id="26525at2759"/>
<dbReference type="GeneID" id="7049366"/>
<dbReference type="HOGENOM" id="CLU_061288_2_1_1"/>
<organism evidence="4 6">
    <name type="scientific">Schizosaccharomyces japonicus (strain yFS275 / FY16936)</name>
    <name type="common">Fission yeast</name>
    <dbReference type="NCBI Taxonomy" id="402676"/>
    <lineage>
        <taxon>Eukaryota</taxon>
        <taxon>Fungi</taxon>
        <taxon>Dikarya</taxon>
        <taxon>Ascomycota</taxon>
        <taxon>Taphrinomycotina</taxon>
        <taxon>Schizosaccharomycetes</taxon>
        <taxon>Schizosaccharomycetales</taxon>
        <taxon>Schizosaccharomycetaceae</taxon>
        <taxon>Schizosaccharomyces</taxon>
    </lineage>
</organism>
<dbReference type="AlphaFoldDB" id="B6K7R4"/>
<dbReference type="Pfam" id="PF13499">
    <property type="entry name" value="EF-hand_7"/>
    <property type="match status" value="1"/>
</dbReference>
<name>B6K7R4_SCHJY</name>
<dbReference type="JaponicusDB" id="SJAG_04781">
    <property type="gene designation" value="cam2"/>
</dbReference>
<dbReference type="RefSeq" id="XP_002175861.1">
    <property type="nucleotide sequence ID" value="XM_002175825.2"/>
</dbReference>